<accession>A0A918XF43</accession>
<proteinExistence type="predicted"/>
<sequence length="424" mass="46767">MSLSRRALLAGSAAMVAGLAALRPSDKGGHYSDYFRSLNSTLQKAGIDKPSLIIDLDRLDRNIDRLVASISEGSHKDYRVVTKSIPSAPLVDYVSKRAGTQSQMVFHRPFLQAMATQQPQSNLLLGKPMPIAAAHKFYQEHRGPFDPERQLQWLVDTPERMAQYLQLAQDRGERLGINLELDVGLHRGGFEPDSGLYSALRLIADNSDHLALTGFMGYDAHVSAIPTVLAEREMAKVKQRYAAAVHLLQADFPQLYRPDLCFNGAGSPTFRLYDGQEQINEVAAGSCLVKPTDFDLPILGDFEAASYIATPVLKRLIGSKLPALESAGSLIRAWDVNKRQTYFAYGGKWMAKVESPPGITPHFAYVSSNQQGYNASEKVDIGVDDYLFLRPTQSEAVLLQFSDLLAVRNGSIVDRWPVLSELSA</sequence>
<dbReference type="InterPro" id="IPR029066">
    <property type="entry name" value="PLP-binding_barrel"/>
</dbReference>
<evidence type="ECO:0000313" key="2">
    <source>
        <dbReference type="EMBL" id="GHD29264.1"/>
    </source>
</evidence>
<dbReference type="EMBL" id="BMYM01000001">
    <property type="protein sequence ID" value="GHD29264.1"/>
    <property type="molecule type" value="Genomic_DNA"/>
</dbReference>
<name>A0A918XF43_9GAMM</name>
<dbReference type="PANTHER" id="PTHR28004">
    <property type="entry name" value="ZGC:162816-RELATED"/>
    <property type="match status" value="1"/>
</dbReference>
<reference evidence="2" key="1">
    <citation type="journal article" date="2014" name="Int. J. Syst. Evol. Microbiol.">
        <title>Complete genome sequence of Corynebacterium casei LMG S-19264T (=DSM 44701T), isolated from a smear-ripened cheese.</title>
        <authorList>
            <consortium name="US DOE Joint Genome Institute (JGI-PGF)"/>
            <person name="Walter F."/>
            <person name="Albersmeier A."/>
            <person name="Kalinowski J."/>
            <person name="Ruckert C."/>
        </authorList>
    </citation>
    <scope>NUCLEOTIDE SEQUENCE</scope>
    <source>
        <strain evidence="2">KCTC 23430</strain>
    </source>
</reference>
<comment type="caution">
    <text evidence="2">The sequence shown here is derived from an EMBL/GenBank/DDBJ whole genome shotgun (WGS) entry which is preliminary data.</text>
</comment>
<feature type="domain" description="Alanine racemase N-terminal" evidence="1">
    <location>
        <begin position="54"/>
        <end position="289"/>
    </location>
</feature>
<dbReference type="GO" id="GO:0036088">
    <property type="term" value="P:D-serine catabolic process"/>
    <property type="evidence" value="ECO:0007669"/>
    <property type="project" value="TreeGrafter"/>
</dbReference>
<protein>
    <recommendedName>
        <fullName evidence="1">Alanine racemase N-terminal domain-containing protein</fullName>
    </recommendedName>
</protein>
<reference evidence="2" key="2">
    <citation type="submission" date="2020-09" db="EMBL/GenBank/DDBJ databases">
        <authorList>
            <person name="Sun Q."/>
            <person name="Kim S."/>
        </authorList>
    </citation>
    <scope>NUCLEOTIDE SEQUENCE</scope>
    <source>
        <strain evidence="2">KCTC 23430</strain>
    </source>
</reference>
<dbReference type="Gene3D" id="3.20.20.10">
    <property type="entry name" value="Alanine racemase"/>
    <property type="match status" value="1"/>
</dbReference>
<dbReference type="PROSITE" id="PS51318">
    <property type="entry name" value="TAT"/>
    <property type="match status" value="1"/>
</dbReference>
<evidence type="ECO:0000313" key="3">
    <source>
        <dbReference type="Proteomes" id="UP000644693"/>
    </source>
</evidence>
<dbReference type="InterPro" id="IPR006311">
    <property type="entry name" value="TAT_signal"/>
</dbReference>
<dbReference type="RefSeq" id="WP_229802582.1">
    <property type="nucleotide sequence ID" value="NZ_BMYM01000001.1"/>
</dbReference>
<dbReference type="InterPro" id="IPR001608">
    <property type="entry name" value="Ala_racemase_N"/>
</dbReference>
<dbReference type="Proteomes" id="UP000644693">
    <property type="component" value="Unassembled WGS sequence"/>
</dbReference>
<organism evidence="2 3">
    <name type="scientific">Parahalioglobus pacificus</name>
    <dbReference type="NCBI Taxonomy" id="930806"/>
    <lineage>
        <taxon>Bacteria</taxon>
        <taxon>Pseudomonadati</taxon>
        <taxon>Pseudomonadota</taxon>
        <taxon>Gammaproteobacteria</taxon>
        <taxon>Cellvibrionales</taxon>
        <taxon>Halieaceae</taxon>
        <taxon>Parahalioglobus</taxon>
    </lineage>
</organism>
<evidence type="ECO:0000259" key="1">
    <source>
        <dbReference type="Pfam" id="PF01168"/>
    </source>
</evidence>
<dbReference type="AlphaFoldDB" id="A0A918XF43"/>
<dbReference type="GO" id="GO:0008721">
    <property type="term" value="F:D-serine ammonia-lyase activity"/>
    <property type="evidence" value="ECO:0007669"/>
    <property type="project" value="TreeGrafter"/>
</dbReference>
<dbReference type="Pfam" id="PF01168">
    <property type="entry name" value="Ala_racemase_N"/>
    <property type="match status" value="1"/>
</dbReference>
<dbReference type="InterPro" id="IPR051466">
    <property type="entry name" value="D-amino_acid_metab_enzyme"/>
</dbReference>
<gene>
    <name evidence="2" type="ORF">GCM10007053_09460</name>
</gene>
<keyword evidence="3" id="KW-1185">Reference proteome</keyword>
<dbReference type="PANTHER" id="PTHR28004:SF2">
    <property type="entry name" value="D-SERINE DEHYDRATASE"/>
    <property type="match status" value="1"/>
</dbReference>
<dbReference type="SUPFAM" id="SSF51419">
    <property type="entry name" value="PLP-binding barrel"/>
    <property type="match status" value="1"/>
</dbReference>